<dbReference type="PROSITE" id="PS00397">
    <property type="entry name" value="RECOMBINASES_1"/>
    <property type="match status" value="1"/>
</dbReference>
<comment type="caution">
    <text evidence="6">The sequence shown here is derived from an EMBL/GenBank/DDBJ whole genome shotgun (WGS) entry which is preliminary data.</text>
</comment>
<dbReference type="InterPro" id="IPR038109">
    <property type="entry name" value="DNA_bind_recomb_sf"/>
</dbReference>
<dbReference type="InterPro" id="IPR006118">
    <property type="entry name" value="Recombinase_CS"/>
</dbReference>
<keyword evidence="3" id="KW-0233">DNA recombination</keyword>
<accession>E6PH16</accession>
<dbReference type="SMART" id="SM00857">
    <property type="entry name" value="Resolvase"/>
    <property type="match status" value="1"/>
</dbReference>
<feature type="domain" description="Recombinase" evidence="5">
    <location>
        <begin position="158"/>
        <end position="273"/>
    </location>
</feature>
<protein>
    <submittedName>
        <fullName evidence="6">Putative Site-specific recombinase</fullName>
    </submittedName>
</protein>
<dbReference type="Gene3D" id="3.90.1750.20">
    <property type="entry name" value="Putative Large Serine Recombinase, Chain B, Domain 2"/>
    <property type="match status" value="1"/>
</dbReference>
<dbReference type="GO" id="GO:0000150">
    <property type="term" value="F:DNA strand exchange activity"/>
    <property type="evidence" value="ECO:0007669"/>
    <property type="project" value="InterPro"/>
</dbReference>
<dbReference type="PANTHER" id="PTHR30461:SF2">
    <property type="entry name" value="SERINE RECOMBINASE PINE-RELATED"/>
    <property type="match status" value="1"/>
</dbReference>
<dbReference type="InterPro" id="IPR036162">
    <property type="entry name" value="Resolvase-like_N_sf"/>
</dbReference>
<gene>
    <name evidence="6" type="ORF">CARN1_1152</name>
</gene>
<evidence type="ECO:0000256" key="2">
    <source>
        <dbReference type="ARBA" id="ARBA00023125"/>
    </source>
</evidence>
<reference evidence="6" key="1">
    <citation type="submission" date="2009-10" db="EMBL/GenBank/DDBJ databases">
        <title>Diversity of trophic interactions inside an arsenic-rich microbial ecosystem.</title>
        <authorList>
            <person name="Bertin P.N."/>
            <person name="Heinrich-Salmeron A."/>
            <person name="Pelletier E."/>
            <person name="Goulhen-Chollet F."/>
            <person name="Arsene-Ploetze F."/>
            <person name="Gallien S."/>
            <person name="Calteau A."/>
            <person name="Vallenet D."/>
            <person name="Casiot C."/>
            <person name="Chane-Woon-Ming B."/>
            <person name="Giloteaux L."/>
            <person name="Barakat M."/>
            <person name="Bonnefoy V."/>
            <person name="Bruneel O."/>
            <person name="Chandler M."/>
            <person name="Cleiss J."/>
            <person name="Duran R."/>
            <person name="Elbaz-Poulichet F."/>
            <person name="Fonknechten N."/>
            <person name="Lauga B."/>
            <person name="Mornico D."/>
            <person name="Ortet P."/>
            <person name="Schaeffer C."/>
            <person name="Siguier P."/>
            <person name="Alexander Thil Smith A."/>
            <person name="Van Dorsselaer A."/>
            <person name="Weissenbach J."/>
            <person name="Medigue C."/>
            <person name="Le Paslier D."/>
        </authorList>
    </citation>
    <scope>NUCLEOTIDE SEQUENCE</scope>
</reference>
<feature type="domain" description="Resolvase/invertase-type recombinase catalytic" evidence="4">
    <location>
        <begin position="3"/>
        <end position="151"/>
    </location>
</feature>
<dbReference type="GO" id="GO:0015074">
    <property type="term" value="P:DNA integration"/>
    <property type="evidence" value="ECO:0007669"/>
    <property type="project" value="UniProtKB-KW"/>
</dbReference>
<dbReference type="PROSITE" id="PS51737">
    <property type="entry name" value="RECOMBINASE_DNA_BIND"/>
    <property type="match status" value="1"/>
</dbReference>
<evidence type="ECO:0000259" key="4">
    <source>
        <dbReference type="PROSITE" id="PS51736"/>
    </source>
</evidence>
<dbReference type="AlphaFoldDB" id="E6PH16"/>
<dbReference type="SUPFAM" id="SSF53041">
    <property type="entry name" value="Resolvase-like"/>
    <property type="match status" value="1"/>
</dbReference>
<keyword evidence="1" id="KW-0229">DNA integration</keyword>
<evidence type="ECO:0000313" key="6">
    <source>
        <dbReference type="EMBL" id="CBH75754.1"/>
    </source>
</evidence>
<organism evidence="6">
    <name type="scientific">mine drainage metagenome</name>
    <dbReference type="NCBI Taxonomy" id="410659"/>
    <lineage>
        <taxon>unclassified sequences</taxon>
        <taxon>metagenomes</taxon>
        <taxon>ecological metagenomes</taxon>
    </lineage>
</organism>
<dbReference type="Pfam" id="PF00239">
    <property type="entry name" value="Resolvase"/>
    <property type="match status" value="1"/>
</dbReference>
<dbReference type="InterPro" id="IPR050639">
    <property type="entry name" value="SSR_resolvase"/>
</dbReference>
<dbReference type="InterPro" id="IPR006119">
    <property type="entry name" value="Resolv_N"/>
</dbReference>
<evidence type="ECO:0000256" key="1">
    <source>
        <dbReference type="ARBA" id="ARBA00022908"/>
    </source>
</evidence>
<dbReference type="GO" id="GO:0003677">
    <property type="term" value="F:DNA binding"/>
    <property type="evidence" value="ECO:0007669"/>
    <property type="project" value="UniProtKB-KW"/>
</dbReference>
<evidence type="ECO:0000256" key="3">
    <source>
        <dbReference type="ARBA" id="ARBA00023172"/>
    </source>
</evidence>
<name>E6PH16_9ZZZZ</name>
<proteinExistence type="predicted"/>
<dbReference type="EMBL" id="CABL01000016">
    <property type="protein sequence ID" value="CBH75754.1"/>
    <property type="molecule type" value="Genomic_DNA"/>
</dbReference>
<dbReference type="PANTHER" id="PTHR30461">
    <property type="entry name" value="DNA-INVERTASE FROM LAMBDOID PROPHAGE"/>
    <property type="match status" value="1"/>
</dbReference>
<keyword evidence="2" id="KW-0238">DNA-binding</keyword>
<dbReference type="CDD" id="cd00338">
    <property type="entry name" value="Ser_Recombinase"/>
    <property type="match status" value="1"/>
</dbReference>
<dbReference type="PROSITE" id="PS51736">
    <property type="entry name" value="RECOMBINASES_3"/>
    <property type="match status" value="1"/>
</dbReference>
<dbReference type="Gene3D" id="3.40.50.1390">
    <property type="entry name" value="Resolvase, N-terminal catalytic domain"/>
    <property type="match status" value="1"/>
</dbReference>
<dbReference type="InterPro" id="IPR011109">
    <property type="entry name" value="DNA_bind_recombinase_dom"/>
</dbReference>
<evidence type="ECO:0000259" key="5">
    <source>
        <dbReference type="PROSITE" id="PS51737"/>
    </source>
</evidence>
<sequence length="536" mass="61369">MTDGIAYCRVSSRDQIQGTSLESQRRACLEYAKKKDITITKVFVEKGESATAASRAELLKALDYCKAQRGKTAAFVVWKLDRFARNLTDHYGLQAQLLKHGTRLHSVTEEIISEGPIGKMTEAVLAGYAQFENDIRKQRCEGGMRARLRDGIRPWMPPLGYVHSKARTDRRKLTPDEPDPQRFALIQRGMRLYMTGEHTITRLTEISNGWGLRTRTSKPMRKQLWETMLTDKFYSGILVDPWTGEEHRGHHRPMISLEEYDRICAVKRGLSNNTSNRRLLYHPDFPLRGTVQCGCGFLLTASWQKGRNKYYPRYRCHRAACEQKVSLSKKDLETKFFSLLTRVTPNGQFVGLFSRIVRDEWEGTHAAASHEKANYERAIHQIAERRHQATLLRVSGEISKEDLLELRNTFDSQLTALGIAKNEATTSELDLESSIACAVTFIRDISRDWQNVKDPARRARLQRLVLPKGIAYDKTSEGFGTAVLSPVFNLNQEYLNQKSDLVALIRRDWHPIVAWLADVQRYAKADSDSAIRKHLE</sequence>